<proteinExistence type="predicted"/>
<evidence type="ECO:0000313" key="2">
    <source>
        <dbReference type="Proteomes" id="UP001140949"/>
    </source>
</evidence>
<evidence type="ECO:0000313" key="1">
    <source>
        <dbReference type="EMBL" id="KAJ6797570.1"/>
    </source>
</evidence>
<sequence>MEWCGGHRHDDTVVLDMVIGGCLVSAVSTRTQLHDGGGLDVREIRCRCRQYGGLQMLGRTGVRLVGYGDCSVGNRPWWWPLLRCGH</sequence>
<keyword evidence="2" id="KW-1185">Reference proteome</keyword>
<comment type="caution">
    <text evidence="1">The sequence shown here is derived from an EMBL/GenBank/DDBJ whole genome shotgun (WGS) entry which is preliminary data.</text>
</comment>
<dbReference type="AlphaFoldDB" id="A0AAX6E0S4"/>
<organism evidence="1 2">
    <name type="scientific">Iris pallida</name>
    <name type="common">Sweet iris</name>
    <dbReference type="NCBI Taxonomy" id="29817"/>
    <lineage>
        <taxon>Eukaryota</taxon>
        <taxon>Viridiplantae</taxon>
        <taxon>Streptophyta</taxon>
        <taxon>Embryophyta</taxon>
        <taxon>Tracheophyta</taxon>
        <taxon>Spermatophyta</taxon>
        <taxon>Magnoliopsida</taxon>
        <taxon>Liliopsida</taxon>
        <taxon>Asparagales</taxon>
        <taxon>Iridaceae</taxon>
        <taxon>Iridoideae</taxon>
        <taxon>Irideae</taxon>
        <taxon>Iris</taxon>
    </lineage>
</organism>
<gene>
    <name evidence="1" type="ORF">M6B38_217895</name>
</gene>
<reference evidence="1" key="2">
    <citation type="submission" date="2023-04" db="EMBL/GenBank/DDBJ databases">
        <authorList>
            <person name="Bruccoleri R.E."/>
            <person name="Oakeley E.J."/>
            <person name="Faust A.-M."/>
            <person name="Dessus-Babus S."/>
            <person name="Altorfer M."/>
            <person name="Burckhardt D."/>
            <person name="Oertli M."/>
            <person name="Naumann U."/>
            <person name="Petersen F."/>
            <person name="Wong J."/>
        </authorList>
    </citation>
    <scope>NUCLEOTIDE SEQUENCE</scope>
    <source>
        <strain evidence="1">GSM-AAB239-AS_SAM_17_03QT</strain>
        <tissue evidence="1">Leaf</tissue>
    </source>
</reference>
<reference evidence="1" key="1">
    <citation type="journal article" date="2023" name="GigaByte">
        <title>Genome assembly of the bearded iris, Iris pallida Lam.</title>
        <authorList>
            <person name="Bruccoleri R.E."/>
            <person name="Oakeley E.J."/>
            <person name="Faust A.M.E."/>
            <person name="Altorfer M."/>
            <person name="Dessus-Babus S."/>
            <person name="Burckhardt D."/>
            <person name="Oertli M."/>
            <person name="Naumann U."/>
            <person name="Petersen F."/>
            <person name="Wong J."/>
        </authorList>
    </citation>
    <scope>NUCLEOTIDE SEQUENCE</scope>
    <source>
        <strain evidence="1">GSM-AAB239-AS_SAM_17_03QT</strain>
    </source>
</reference>
<dbReference type="EMBL" id="JANAVB010040818">
    <property type="protein sequence ID" value="KAJ6797570.1"/>
    <property type="molecule type" value="Genomic_DNA"/>
</dbReference>
<name>A0AAX6E0S4_IRIPA</name>
<protein>
    <submittedName>
        <fullName evidence="1">Uncharacterized protein</fullName>
    </submittedName>
</protein>
<accession>A0AAX6E0S4</accession>
<dbReference type="Proteomes" id="UP001140949">
    <property type="component" value="Unassembled WGS sequence"/>
</dbReference>